<protein>
    <submittedName>
        <fullName evidence="2">Uncharacterized protein</fullName>
    </submittedName>
</protein>
<dbReference type="Proteomes" id="UP001238179">
    <property type="component" value="Chromosome"/>
</dbReference>
<dbReference type="EMBL" id="AP027080">
    <property type="protein sequence ID" value="BDU71261.1"/>
    <property type="molecule type" value="Genomic_DNA"/>
</dbReference>
<keyword evidence="1" id="KW-0472">Membrane</keyword>
<organism evidence="2 3">
    <name type="scientific">Mesoterricola silvestris</name>
    <dbReference type="NCBI Taxonomy" id="2927979"/>
    <lineage>
        <taxon>Bacteria</taxon>
        <taxon>Pseudomonadati</taxon>
        <taxon>Acidobacteriota</taxon>
        <taxon>Holophagae</taxon>
        <taxon>Holophagales</taxon>
        <taxon>Holophagaceae</taxon>
        <taxon>Mesoterricola</taxon>
    </lineage>
</organism>
<gene>
    <name evidence="2" type="ORF">METEAL_04350</name>
</gene>
<sequence>MDYTWPSVYFAYLFFFLMFSLAVFFFVKTAKDGYWGKDGEDIKFRMLEDDDQRRSHE</sequence>
<name>A0AA48GEV2_9BACT</name>
<dbReference type="KEGG" id="msil:METEAL_04350"/>
<keyword evidence="1" id="KW-1133">Transmembrane helix</keyword>
<keyword evidence="3" id="KW-1185">Reference proteome</keyword>
<feature type="transmembrane region" description="Helical" evidence="1">
    <location>
        <begin position="6"/>
        <end position="27"/>
    </location>
</feature>
<dbReference type="AlphaFoldDB" id="A0AA48GEV2"/>
<proteinExistence type="predicted"/>
<keyword evidence="1" id="KW-0812">Transmembrane</keyword>
<evidence type="ECO:0000313" key="3">
    <source>
        <dbReference type="Proteomes" id="UP001238179"/>
    </source>
</evidence>
<evidence type="ECO:0000313" key="2">
    <source>
        <dbReference type="EMBL" id="BDU71261.1"/>
    </source>
</evidence>
<dbReference type="RefSeq" id="WP_316414148.1">
    <property type="nucleotide sequence ID" value="NZ_AP027080.1"/>
</dbReference>
<accession>A0AA48GEV2</accession>
<evidence type="ECO:0000256" key="1">
    <source>
        <dbReference type="SAM" id="Phobius"/>
    </source>
</evidence>
<reference evidence="3" key="1">
    <citation type="journal article" date="2023" name="Int. J. Syst. Evol. Microbiol.">
        <title>Mesoterricola silvestris gen. nov., sp. nov., Mesoterricola sediminis sp. nov., Geothrix oryzae sp. nov., Geothrix edaphica sp. nov., Geothrix rubra sp. nov., and Geothrix limicola sp. nov., six novel members of Acidobacteriota isolated from soils.</title>
        <authorList>
            <person name="Itoh H."/>
            <person name="Sugisawa Y."/>
            <person name="Mise K."/>
            <person name="Xu Z."/>
            <person name="Kuniyasu M."/>
            <person name="Ushijima N."/>
            <person name="Kawano K."/>
            <person name="Kobayashi E."/>
            <person name="Shiratori Y."/>
            <person name="Masuda Y."/>
            <person name="Senoo K."/>
        </authorList>
    </citation>
    <scope>NUCLEOTIDE SEQUENCE [LARGE SCALE GENOMIC DNA]</scope>
    <source>
        <strain evidence="3">W79</strain>
    </source>
</reference>